<dbReference type="InterPro" id="IPR010982">
    <property type="entry name" value="Lambda_DNA-bd_dom_sf"/>
</dbReference>
<dbReference type="Proteomes" id="UP000672027">
    <property type="component" value="Chromosome"/>
</dbReference>
<feature type="domain" description="HTH cro/C1-type" evidence="1">
    <location>
        <begin position="59"/>
        <end position="112"/>
    </location>
</feature>
<dbReference type="InterPro" id="IPR001387">
    <property type="entry name" value="Cro/C1-type_HTH"/>
</dbReference>
<gene>
    <name evidence="2" type="ORF">J8380_08260</name>
</gene>
<dbReference type="SUPFAM" id="SSF47413">
    <property type="entry name" value="lambda repressor-like DNA-binding domains"/>
    <property type="match status" value="1"/>
</dbReference>
<keyword evidence="3" id="KW-1185">Reference proteome</keyword>
<reference evidence="2 3" key="1">
    <citation type="submission" date="2021-04" db="EMBL/GenBank/DDBJ databases">
        <title>Genomics, taxonomy and metabolism of representatives of sulfur bacteria of the genus Thiothrix: Thiothrix fructosivorans QT, Thiothrix unzii A1T and three new species, Thiothrix subterranea sp. nov., Thiothrix litoralis sp. nov. and 'Candidatus Thiothrix anitrata' sp. nov.</title>
        <authorList>
            <person name="Ravin N.V."/>
            <person name="Smolyakov D."/>
            <person name="Rudenko T.S."/>
            <person name="Mardanov A.V."/>
            <person name="Beletsky A.V."/>
            <person name="Markov N.D."/>
            <person name="Fomenkov A.I."/>
            <person name="Roberts R.J."/>
            <person name="Karnachuk O.V."/>
            <person name="Novikov A."/>
            <person name="Grabovich M.Y."/>
        </authorList>
    </citation>
    <scope>NUCLEOTIDE SEQUENCE [LARGE SCALE GENOMIC DNA]</scope>
    <source>
        <strain evidence="2 3">A52</strain>
    </source>
</reference>
<dbReference type="SMART" id="SM00530">
    <property type="entry name" value="HTH_XRE"/>
    <property type="match status" value="1"/>
</dbReference>
<protein>
    <submittedName>
        <fullName evidence="2">Helix-turn-helix transcriptional regulator</fullName>
    </submittedName>
</protein>
<evidence type="ECO:0000313" key="3">
    <source>
        <dbReference type="Proteomes" id="UP000672027"/>
    </source>
</evidence>
<sequence length="114" mass="12807">MMGALTENSVQVIHDAGGNPAFAVIPYSTYLELTYQHRADETIPHDVLSRTIKEDMTPIRAWREHLQLTQAEIAERLGISQSAYAQQETAERPRKATREKIAKVFGIAPALLDF</sequence>
<dbReference type="EMBL" id="CP072800">
    <property type="protein sequence ID" value="QTR51518.1"/>
    <property type="molecule type" value="Genomic_DNA"/>
</dbReference>
<name>A0ABX7X8H1_9GAMM</name>
<dbReference type="Gene3D" id="1.10.260.40">
    <property type="entry name" value="lambda repressor-like DNA-binding domains"/>
    <property type="match status" value="1"/>
</dbReference>
<dbReference type="Pfam" id="PF01381">
    <property type="entry name" value="HTH_3"/>
    <property type="match status" value="1"/>
</dbReference>
<organism evidence="2 3">
    <name type="scientific">Candidatus Thiothrix anitrata</name>
    <dbReference type="NCBI Taxonomy" id="2823902"/>
    <lineage>
        <taxon>Bacteria</taxon>
        <taxon>Pseudomonadati</taxon>
        <taxon>Pseudomonadota</taxon>
        <taxon>Gammaproteobacteria</taxon>
        <taxon>Thiotrichales</taxon>
        <taxon>Thiotrichaceae</taxon>
        <taxon>Thiothrix</taxon>
    </lineage>
</organism>
<dbReference type="CDD" id="cd00093">
    <property type="entry name" value="HTH_XRE"/>
    <property type="match status" value="1"/>
</dbReference>
<accession>A0ABX7X8H1</accession>
<evidence type="ECO:0000313" key="2">
    <source>
        <dbReference type="EMBL" id="QTR51518.1"/>
    </source>
</evidence>
<proteinExistence type="predicted"/>
<evidence type="ECO:0000259" key="1">
    <source>
        <dbReference type="PROSITE" id="PS50943"/>
    </source>
</evidence>
<dbReference type="PROSITE" id="PS50943">
    <property type="entry name" value="HTH_CROC1"/>
    <property type="match status" value="1"/>
</dbReference>